<protein>
    <submittedName>
        <fullName evidence="2">Uncharacterized protein</fullName>
    </submittedName>
</protein>
<keyword evidence="3" id="KW-1185">Reference proteome</keyword>
<gene>
    <name evidence="2" type="ORF">INT43_006983</name>
</gene>
<proteinExistence type="predicted"/>
<dbReference type="Proteomes" id="UP000654370">
    <property type="component" value="Unassembled WGS sequence"/>
</dbReference>
<reference evidence="2" key="1">
    <citation type="submission" date="2020-12" db="EMBL/GenBank/DDBJ databases">
        <title>Metabolic potential, ecology and presence of endohyphal bacteria is reflected in genomic diversity of Mucoromycotina.</title>
        <authorList>
            <person name="Muszewska A."/>
            <person name="Okrasinska A."/>
            <person name="Steczkiewicz K."/>
            <person name="Drgas O."/>
            <person name="Orlowska M."/>
            <person name="Perlinska-Lenart U."/>
            <person name="Aleksandrzak-Piekarczyk T."/>
            <person name="Szatraj K."/>
            <person name="Zielenkiewicz U."/>
            <person name="Pilsyk S."/>
            <person name="Malc E."/>
            <person name="Mieczkowski P."/>
            <person name="Kruszewska J.S."/>
            <person name="Biernat P."/>
            <person name="Pawlowska J."/>
        </authorList>
    </citation>
    <scope>NUCLEOTIDE SEQUENCE</scope>
    <source>
        <strain evidence="2">WA0000067209</strain>
    </source>
</reference>
<dbReference type="EMBL" id="JAEPQZ010000004">
    <property type="protein sequence ID" value="KAG2182057.1"/>
    <property type="molecule type" value="Genomic_DNA"/>
</dbReference>
<accession>A0A8H7PXF1</accession>
<feature type="compositionally biased region" description="Basic and acidic residues" evidence="1">
    <location>
        <begin position="64"/>
        <end position="83"/>
    </location>
</feature>
<name>A0A8H7PXF1_MORIS</name>
<comment type="caution">
    <text evidence="2">The sequence shown here is derived from an EMBL/GenBank/DDBJ whole genome shotgun (WGS) entry which is preliminary data.</text>
</comment>
<organism evidence="2 3">
    <name type="scientific">Mortierella isabellina</name>
    <name type="common">Filamentous fungus</name>
    <name type="synonym">Umbelopsis isabellina</name>
    <dbReference type="NCBI Taxonomy" id="91625"/>
    <lineage>
        <taxon>Eukaryota</taxon>
        <taxon>Fungi</taxon>
        <taxon>Fungi incertae sedis</taxon>
        <taxon>Mucoromycota</taxon>
        <taxon>Mucoromycotina</taxon>
        <taxon>Umbelopsidomycetes</taxon>
        <taxon>Umbelopsidales</taxon>
        <taxon>Umbelopsidaceae</taxon>
        <taxon>Umbelopsis</taxon>
    </lineage>
</organism>
<dbReference type="AlphaFoldDB" id="A0A8H7PXF1"/>
<dbReference type="OrthoDB" id="2372117at2759"/>
<evidence type="ECO:0000256" key="1">
    <source>
        <dbReference type="SAM" id="MobiDB-lite"/>
    </source>
</evidence>
<feature type="region of interest" description="Disordered" evidence="1">
    <location>
        <begin position="1"/>
        <end position="92"/>
    </location>
</feature>
<evidence type="ECO:0000313" key="3">
    <source>
        <dbReference type="Proteomes" id="UP000654370"/>
    </source>
</evidence>
<sequence length="141" mass="15877">MYVETGDTVETAHTITDSDKRKPPLHSQITSLLHALNPLKVSRKPDDTSWRDRRRGSTQSNRSVHFDRSPAVHYTHSKEDYDRGGNATPPCDIDMATTRARWALTKRPPLLDDTDEDDCSLDLISEAASSPRRRGSIHNIA</sequence>
<evidence type="ECO:0000313" key="2">
    <source>
        <dbReference type="EMBL" id="KAG2182057.1"/>
    </source>
</evidence>